<feature type="non-terminal residue" evidence="1">
    <location>
        <position position="100"/>
    </location>
</feature>
<dbReference type="Gene3D" id="3.40.640.10">
    <property type="entry name" value="Type I PLP-dependent aspartate aminotransferase-like (Major domain)"/>
    <property type="match status" value="1"/>
</dbReference>
<dbReference type="InterPro" id="IPR015422">
    <property type="entry name" value="PyrdxlP-dep_Trfase_small"/>
</dbReference>
<protein>
    <recommendedName>
        <fullName evidence="2">Aminotransferase class I/classII domain-containing protein</fullName>
    </recommendedName>
</protein>
<sequence length="100" mass="10772">MSCQHESPQRLVASTNQHLLESLHWLEEDLDTIRSDDLFRPVRVRLGRQSGTVTLNDLELINFGSNDYLGYAGDSRLIKASAKGACSEGAGAGASPLVSG</sequence>
<dbReference type="Gene3D" id="3.90.1150.10">
    <property type="entry name" value="Aspartate Aminotransferase, domain 1"/>
    <property type="match status" value="1"/>
</dbReference>
<dbReference type="InterPro" id="IPR015421">
    <property type="entry name" value="PyrdxlP-dep_Trfase_major"/>
</dbReference>
<gene>
    <name evidence="1" type="ORF">METZ01_LOCUS407717</name>
</gene>
<dbReference type="InterPro" id="IPR015424">
    <property type="entry name" value="PyrdxlP-dep_Trfase"/>
</dbReference>
<reference evidence="1" key="1">
    <citation type="submission" date="2018-05" db="EMBL/GenBank/DDBJ databases">
        <authorList>
            <person name="Lanie J.A."/>
            <person name="Ng W.-L."/>
            <person name="Kazmierczak K.M."/>
            <person name="Andrzejewski T.M."/>
            <person name="Davidsen T.M."/>
            <person name="Wayne K.J."/>
            <person name="Tettelin H."/>
            <person name="Glass J.I."/>
            <person name="Rusch D."/>
            <person name="Podicherti R."/>
            <person name="Tsui H.-C.T."/>
            <person name="Winkler M.E."/>
        </authorList>
    </citation>
    <scope>NUCLEOTIDE SEQUENCE</scope>
</reference>
<dbReference type="SUPFAM" id="SSF53383">
    <property type="entry name" value="PLP-dependent transferases"/>
    <property type="match status" value="1"/>
</dbReference>
<dbReference type="AlphaFoldDB" id="A0A382W7R8"/>
<dbReference type="EMBL" id="UINC01157717">
    <property type="protein sequence ID" value="SVD54863.1"/>
    <property type="molecule type" value="Genomic_DNA"/>
</dbReference>
<evidence type="ECO:0000313" key="1">
    <source>
        <dbReference type="EMBL" id="SVD54863.1"/>
    </source>
</evidence>
<accession>A0A382W7R8</accession>
<name>A0A382W7R8_9ZZZZ</name>
<proteinExistence type="predicted"/>
<organism evidence="1">
    <name type="scientific">marine metagenome</name>
    <dbReference type="NCBI Taxonomy" id="408172"/>
    <lineage>
        <taxon>unclassified sequences</taxon>
        <taxon>metagenomes</taxon>
        <taxon>ecological metagenomes</taxon>
    </lineage>
</organism>
<evidence type="ECO:0008006" key="2">
    <source>
        <dbReference type="Google" id="ProtNLM"/>
    </source>
</evidence>